<protein>
    <submittedName>
        <fullName evidence="3">Allantoate amidohydrolase pucF</fullName>
        <ecNumber evidence="3">3.5.3.9</ecNumber>
    </submittedName>
</protein>
<dbReference type="CDD" id="cd03884">
    <property type="entry name" value="M20_bAS"/>
    <property type="match status" value="1"/>
</dbReference>
<evidence type="ECO:0000313" key="3">
    <source>
        <dbReference type="EMBL" id="CAG5084799.1"/>
    </source>
</evidence>
<evidence type="ECO:0000256" key="1">
    <source>
        <dbReference type="ARBA" id="ARBA00006153"/>
    </source>
</evidence>
<evidence type="ECO:0000313" key="4">
    <source>
        <dbReference type="Proteomes" id="UP000681526"/>
    </source>
</evidence>
<dbReference type="InterPro" id="IPR036264">
    <property type="entry name" value="Bact_exopeptidase_dim_dom"/>
</dbReference>
<comment type="caution">
    <text evidence="3">The sequence shown here is derived from an EMBL/GenBank/DDBJ whole genome shotgun (WGS) entry which is preliminary data.</text>
</comment>
<evidence type="ECO:0000256" key="2">
    <source>
        <dbReference type="ARBA" id="ARBA00022801"/>
    </source>
</evidence>
<dbReference type="Gene3D" id="3.40.630.10">
    <property type="entry name" value="Zn peptidases"/>
    <property type="match status" value="1"/>
</dbReference>
<dbReference type="PANTHER" id="PTHR32494:SF5">
    <property type="entry name" value="ALLANTOATE AMIDOHYDROLASE"/>
    <property type="match status" value="1"/>
</dbReference>
<proteinExistence type="inferred from homology"/>
<sequence>MLKLDLQADFAKSVVGLLDELAQCGAERDGGVTRLLYTPSWLDAQRLLERRMAEAGLAVRYDCVGNLFGRLAGRGAESGVVLTGSHIDTVRCGGKYDGAYGIAASLTAVRYLHETFGQPIRPIEVVSFCEEEGSRFQLAYWGSGNVSGVFKPEQADGIVDAQGVTMREAMESAGFGRTGTGELPTAKRTDLSAFVEVHVEQGITLERFGERIGIVETIAGQRRYVVTVAGETNHAGTTPMTLRRDAMAGAAEMILFLERAAQKAGEPLVATVGSIASDPNVPNVIPGSVEFTLDIRHLSETLLTGFCDTVLGTFRMIAERRGLKIRVRSVLHTRPAPMDSVLAGRLERICTSRGIPYRRMMSGAGHDAQMFRSVCPTAMLFVPSRGGISHSPDEYTAPEDLALGTAVLAELLYELAYEEKTP</sequence>
<reference evidence="3 4" key="1">
    <citation type="submission" date="2021-04" db="EMBL/GenBank/DDBJ databases">
        <authorList>
            <person name="Rakotoarivonina H."/>
        </authorList>
    </citation>
    <scope>NUCLEOTIDE SEQUENCE [LARGE SCALE GENOMIC DNA]</scope>
    <source>
        <strain evidence="3 4">XE</strain>
    </source>
</reference>
<dbReference type="RefSeq" id="WP_213484177.1">
    <property type="nucleotide sequence ID" value="NZ_CAJRAY010000038.1"/>
</dbReference>
<dbReference type="NCBIfam" id="NF006768">
    <property type="entry name" value="PRK09290.1-1"/>
    <property type="match status" value="1"/>
</dbReference>
<dbReference type="Gene3D" id="3.30.70.360">
    <property type="match status" value="1"/>
</dbReference>
<dbReference type="Pfam" id="PF01546">
    <property type="entry name" value="Peptidase_M20"/>
    <property type="match status" value="1"/>
</dbReference>
<dbReference type="NCBIfam" id="NF006771">
    <property type="entry name" value="PRK09290.1-5"/>
    <property type="match status" value="1"/>
</dbReference>
<comment type="similarity">
    <text evidence="1">Belongs to the peptidase M20 family.</text>
</comment>
<gene>
    <name evidence="3" type="primary">txxe 1107-pucF</name>
    <name evidence="3" type="ORF">TXXE_08170</name>
</gene>
<dbReference type="SUPFAM" id="SSF53187">
    <property type="entry name" value="Zn-dependent exopeptidases"/>
    <property type="match status" value="1"/>
</dbReference>
<name>A0ABN7RS53_THEXY</name>
<dbReference type="EMBL" id="CAJRAY010000038">
    <property type="protein sequence ID" value="CAG5084799.1"/>
    <property type="molecule type" value="Genomic_DNA"/>
</dbReference>
<dbReference type="PIRSF" id="PIRSF001235">
    <property type="entry name" value="Amidase_carbamoylase"/>
    <property type="match status" value="1"/>
</dbReference>
<organism evidence="3 4">
    <name type="scientific">Thermobacillus xylanilyticus</name>
    <dbReference type="NCBI Taxonomy" id="76633"/>
    <lineage>
        <taxon>Bacteria</taxon>
        <taxon>Bacillati</taxon>
        <taxon>Bacillota</taxon>
        <taxon>Bacilli</taxon>
        <taxon>Bacillales</taxon>
        <taxon>Paenibacillaceae</taxon>
        <taxon>Thermobacillus</taxon>
    </lineage>
</organism>
<dbReference type="EC" id="3.5.3.9" evidence="3"/>
<dbReference type="GO" id="GO:0047652">
    <property type="term" value="F:allantoate deiminase activity"/>
    <property type="evidence" value="ECO:0007669"/>
    <property type="project" value="UniProtKB-EC"/>
</dbReference>
<dbReference type="InterPro" id="IPR002933">
    <property type="entry name" value="Peptidase_M20"/>
</dbReference>
<dbReference type="InterPro" id="IPR010158">
    <property type="entry name" value="Amidase_Cbmase"/>
</dbReference>
<keyword evidence="4" id="KW-1185">Reference proteome</keyword>
<dbReference type="PANTHER" id="PTHR32494">
    <property type="entry name" value="ALLANTOATE DEIMINASE-RELATED"/>
    <property type="match status" value="1"/>
</dbReference>
<dbReference type="NCBIfam" id="TIGR01879">
    <property type="entry name" value="hydantase"/>
    <property type="match status" value="1"/>
</dbReference>
<keyword evidence="2 3" id="KW-0378">Hydrolase</keyword>
<accession>A0ABN7RS53</accession>
<dbReference type="SUPFAM" id="SSF55031">
    <property type="entry name" value="Bacterial exopeptidase dimerisation domain"/>
    <property type="match status" value="1"/>
</dbReference>
<dbReference type="Proteomes" id="UP000681526">
    <property type="component" value="Unassembled WGS sequence"/>
</dbReference>